<dbReference type="Gene3D" id="1.25.40.10">
    <property type="entry name" value="Tetratricopeptide repeat domain"/>
    <property type="match status" value="4"/>
</dbReference>
<comment type="caution">
    <text evidence="10">The sequence shown here is derived from an EMBL/GenBank/DDBJ whole genome shotgun (WGS) entry which is preliminary data.</text>
</comment>
<dbReference type="InterPro" id="IPR011990">
    <property type="entry name" value="TPR-like_helical_dom_sf"/>
</dbReference>
<feature type="domain" description="O-GlcNAc transferase C-terminal" evidence="9">
    <location>
        <begin position="901"/>
        <end position="1091"/>
    </location>
</feature>
<dbReference type="SMART" id="SM00028">
    <property type="entry name" value="TPR"/>
    <property type="match status" value="15"/>
</dbReference>
<proteinExistence type="inferred from homology"/>
<dbReference type="GeneID" id="301681934"/>
<feature type="repeat" description="TPR" evidence="8">
    <location>
        <begin position="437"/>
        <end position="470"/>
    </location>
</feature>
<comment type="pathway">
    <text evidence="1">Protein modification; protein glycosylation.</text>
</comment>
<dbReference type="Pfam" id="PF13181">
    <property type="entry name" value="TPR_8"/>
    <property type="match status" value="1"/>
</dbReference>
<dbReference type="Gene3D" id="3.40.50.11380">
    <property type="match status" value="1"/>
</dbReference>
<dbReference type="SUPFAM" id="SSF53756">
    <property type="entry name" value="UDP-Glycosyltransferase/glycogen phosphorylase"/>
    <property type="match status" value="1"/>
</dbReference>
<dbReference type="SUPFAM" id="SSF81901">
    <property type="entry name" value="HCP-like"/>
    <property type="match status" value="1"/>
</dbReference>
<dbReference type="PANTHER" id="PTHR44366">
    <property type="entry name" value="UDP-N-ACETYLGLUCOSAMINE--PEPTIDE N-ACETYLGLUCOSAMINYLTRANSFERASE 110 KDA SUBUNIT"/>
    <property type="match status" value="1"/>
</dbReference>
<keyword evidence="5" id="KW-0808">Transferase</keyword>
<evidence type="ECO:0000256" key="7">
    <source>
        <dbReference type="ARBA" id="ARBA00022803"/>
    </source>
</evidence>
<dbReference type="EC" id="2.4.1.255" evidence="3"/>
<protein>
    <recommendedName>
        <fullName evidence="3">protein O-GlcNAc transferase</fullName>
        <ecNumber evidence="3">2.4.1.255</ecNumber>
    </recommendedName>
</protein>
<feature type="repeat" description="TPR" evidence="8">
    <location>
        <begin position="505"/>
        <end position="538"/>
    </location>
</feature>
<evidence type="ECO:0000256" key="8">
    <source>
        <dbReference type="PROSITE-ProRule" id="PRU00339"/>
    </source>
</evidence>
<feature type="repeat" description="TPR" evidence="8">
    <location>
        <begin position="471"/>
        <end position="504"/>
    </location>
</feature>
<dbReference type="Gene3D" id="3.40.50.2000">
    <property type="entry name" value="Glycogen Phosphorylase B"/>
    <property type="match status" value="1"/>
</dbReference>
<dbReference type="Pfam" id="PF13414">
    <property type="entry name" value="TPR_11"/>
    <property type="match status" value="5"/>
</dbReference>
<evidence type="ECO:0000259" key="9">
    <source>
        <dbReference type="Pfam" id="PF13844"/>
    </source>
</evidence>
<dbReference type="SUPFAM" id="SSF48452">
    <property type="entry name" value="TPR-like"/>
    <property type="match status" value="2"/>
</dbReference>
<keyword evidence="4" id="KW-0328">Glycosyltransferase</keyword>
<evidence type="ECO:0000256" key="6">
    <source>
        <dbReference type="ARBA" id="ARBA00022737"/>
    </source>
</evidence>
<keyword evidence="6" id="KW-0677">Repeat</keyword>
<reference evidence="10 11" key="1">
    <citation type="journal article" date="2019" name="J Genomics">
        <title>The Draft Genome of a Hydrogen-producing Cyanobacterium, Arthrospira platensis NIES-46.</title>
        <authorList>
            <person name="Suzuki S."/>
            <person name="Yamaguchi H."/>
            <person name="Kawachi M."/>
        </authorList>
    </citation>
    <scope>NUCLEOTIDE SEQUENCE [LARGE SCALE GENOMIC DNA]</scope>
    <source>
        <strain evidence="10 11">NIES-46</strain>
    </source>
</reference>
<comment type="similarity">
    <text evidence="2">Belongs to the glycosyltransferase 41 family. O-GlcNAc transferase subfamily.</text>
</comment>
<feature type="repeat" description="TPR" evidence="8">
    <location>
        <begin position="539"/>
        <end position="572"/>
    </location>
</feature>
<feature type="repeat" description="TPR" evidence="8">
    <location>
        <begin position="401"/>
        <end position="434"/>
    </location>
</feature>
<dbReference type="InterPro" id="IPR037919">
    <property type="entry name" value="OGT"/>
</dbReference>
<accession>A0A5M3T4R0</accession>
<feature type="repeat" description="TPR" evidence="8">
    <location>
        <begin position="40"/>
        <end position="73"/>
    </location>
</feature>
<dbReference type="EMBL" id="BIMW01000058">
    <property type="protein sequence ID" value="GCE92978.1"/>
    <property type="molecule type" value="Genomic_DNA"/>
</dbReference>
<evidence type="ECO:0000313" key="10">
    <source>
        <dbReference type="EMBL" id="GCE92978.1"/>
    </source>
</evidence>
<dbReference type="PROSITE" id="PS50293">
    <property type="entry name" value="TPR_REGION"/>
    <property type="match status" value="7"/>
</dbReference>
<evidence type="ECO:0000256" key="4">
    <source>
        <dbReference type="ARBA" id="ARBA00022676"/>
    </source>
</evidence>
<dbReference type="Pfam" id="PF13844">
    <property type="entry name" value="Glyco_transf_41"/>
    <property type="match status" value="1"/>
</dbReference>
<keyword evidence="11" id="KW-1185">Reference proteome</keyword>
<name>A0A5M3T4R0_LIMPL</name>
<feature type="repeat" description="TPR" evidence="8">
    <location>
        <begin position="6"/>
        <end position="39"/>
    </location>
</feature>
<feature type="repeat" description="TPR" evidence="8">
    <location>
        <begin position="142"/>
        <end position="175"/>
    </location>
</feature>
<dbReference type="Proteomes" id="UP000326169">
    <property type="component" value="Unassembled WGS sequence"/>
</dbReference>
<evidence type="ECO:0000313" key="11">
    <source>
        <dbReference type="Proteomes" id="UP000326169"/>
    </source>
</evidence>
<feature type="repeat" description="TPR" evidence="8">
    <location>
        <begin position="367"/>
        <end position="400"/>
    </location>
</feature>
<dbReference type="InterPro" id="IPR019734">
    <property type="entry name" value="TPR_rpt"/>
</dbReference>
<dbReference type="RefSeq" id="WP_006619470.1">
    <property type="nucleotide sequence ID" value="NZ_BIMW01000058.1"/>
</dbReference>
<keyword evidence="7 8" id="KW-0802">TPR repeat</keyword>
<dbReference type="InterPro" id="IPR029489">
    <property type="entry name" value="OGT/SEC/SPY_C"/>
</dbReference>
<sequence>MNSEQIKVYCCQGQQFLSQGDYPASIDAYMKALELDLNNAEVYILLAEAYIYNQEIDPAISALEKALELQPDLATAYGRVGNALQRCNFLDLAIWAYTQGLEIEPNYSIAYSNLAGIYYQQERWNEAINCYQKCLEIAPNLAIVHWMLGNALIKSGDISGAITCYQRAINLQPNRPEFYLKLGEALAKNRQINEAIANYQTALKLDANNSDILAKIAELKSLLETPVSGSISESMNFIEDATDSFDEQGVDFSGQVLEGELHYQEDTQESEDLVTSPTEQLLIKTDEKFVAEKPINPRVLSLQKQAELYLSQGKLEETVATCQEILKLDPNFLLVYVVLGNALHFQGKISSAIRAYNQALEINPNFAEVHANLATMYLQNGQVNEAIAAYQKSIEIKPDLAAVHWNLGRVYQQLGNTEAAINSWKIALELKPDLVEAEFNFEFGNILARRGEYEQAIASYQRAISRKPNWAEPYANIGCLRVQQDRLEEALEQLQKAISLNPKMPEMYLHTARIFTKMRRHQDAINHYQKVIELKPNFPDAYANLANMQATIGQLPEAIANYQKTLQLKPEWAEVYCRLAHIQKQKEPKEAVANLEKALELKPDFAEAYQQLCDLLSHSTNLGKARKVADRYWENCGKTLPVLCAIAYIFSYTQSGACEQALAKLEELIKICNNSIETLTQIEIRLIYEIILFTVPHLRDNLEGNAHFYRLICQYYYQEPIATPPSIYAEPRSPLKIGFLSKHFRRHSVGWCAEGVIKEMSAITPHINLYISGILHPDEVTARYEQTVAKCYWPKSYPNGFASPEELSQQIRSDRIDVLVDLDSVTIPVNVQVLHKSPAPVCVTWLGFDAPYLTRNHYLICDQHSHPPGIEKHYLERLVRLPDTAVAIAGLPTRPVDRNMVRQQLNIPPNAVAYLCVAPGRKTNGEMIKAQVNILRSVPNSVLIRKGQGDAQLLREMYNQACQEVGVDLNRLIFLGLTQTEEEHRAIYKVADVMLDSYPYNGGTHNLEALWSELPVVTRSGRQYLSRMGYAFLKAVNLDIGVAWSWEEYTQLGIEFGHNAPLRQQISSHLARVKQPDTLAPLWNPKQLAAQMYRTFEQLRHVTN</sequence>
<evidence type="ECO:0000256" key="3">
    <source>
        <dbReference type="ARBA" id="ARBA00011970"/>
    </source>
</evidence>
<dbReference type="PANTHER" id="PTHR44366:SF1">
    <property type="entry name" value="UDP-N-ACETYLGLUCOSAMINE--PEPTIDE N-ACETYLGLUCOSAMINYLTRANSFERASE 110 KDA SUBUNIT"/>
    <property type="match status" value="1"/>
</dbReference>
<feature type="repeat" description="TPR" evidence="8">
    <location>
        <begin position="333"/>
        <end position="366"/>
    </location>
</feature>
<dbReference type="Pfam" id="PF00515">
    <property type="entry name" value="TPR_1"/>
    <property type="match status" value="2"/>
</dbReference>
<feature type="repeat" description="TPR" evidence="8">
    <location>
        <begin position="108"/>
        <end position="141"/>
    </location>
</feature>
<evidence type="ECO:0000256" key="1">
    <source>
        <dbReference type="ARBA" id="ARBA00004922"/>
    </source>
</evidence>
<feature type="repeat" description="TPR" evidence="8">
    <location>
        <begin position="176"/>
        <end position="209"/>
    </location>
</feature>
<organism evidence="10 11">
    <name type="scientific">Limnospira platensis NIES-46</name>
    <dbReference type="NCBI Taxonomy" id="1236695"/>
    <lineage>
        <taxon>Bacteria</taxon>
        <taxon>Bacillati</taxon>
        <taxon>Cyanobacteriota</taxon>
        <taxon>Cyanophyceae</taxon>
        <taxon>Oscillatoriophycideae</taxon>
        <taxon>Oscillatoriales</taxon>
        <taxon>Sirenicapillariaceae</taxon>
        <taxon>Limnospira</taxon>
    </lineage>
</organism>
<evidence type="ECO:0000256" key="5">
    <source>
        <dbReference type="ARBA" id="ARBA00022679"/>
    </source>
</evidence>
<evidence type="ECO:0000256" key="2">
    <source>
        <dbReference type="ARBA" id="ARBA00005386"/>
    </source>
</evidence>
<gene>
    <name evidence="10" type="ORF">NIES46_10270</name>
</gene>
<dbReference type="PROSITE" id="PS50005">
    <property type="entry name" value="TPR"/>
    <property type="match status" value="12"/>
</dbReference>